<reference evidence="2" key="1">
    <citation type="journal article" date="2019" name="Int. J. Syst. Evol. Microbiol.">
        <title>The Global Catalogue of Microorganisms (GCM) 10K type strain sequencing project: providing services to taxonomists for standard genome sequencing and annotation.</title>
        <authorList>
            <consortium name="The Broad Institute Genomics Platform"/>
            <consortium name="The Broad Institute Genome Sequencing Center for Infectious Disease"/>
            <person name="Wu L."/>
            <person name="Ma J."/>
        </authorList>
    </citation>
    <scope>NUCLEOTIDE SEQUENCE [LARGE SCALE GENOMIC DNA]</scope>
    <source>
        <strain evidence="2">CCM 7327</strain>
    </source>
</reference>
<dbReference type="Proteomes" id="UP000628109">
    <property type="component" value="Unassembled WGS sequence"/>
</dbReference>
<organism evidence="1 2">
    <name type="scientific">Sphingobium fuliginis (strain ATCC 27551)</name>
    <dbReference type="NCBI Taxonomy" id="336203"/>
    <lineage>
        <taxon>Bacteria</taxon>
        <taxon>Pseudomonadati</taxon>
        <taxon>Pseudomonadota</taxon>
        <taxon>Alphaproteobacteria</taxon>
        <taxon>Sphingomonadales</taxon>
        <taxon>Sphingomonadaceae</taxon>
        <taxon>Sphingobium</taxon>
    </lineage>
</organism>
<sequence>MNTFAAHAMAAKVPFATETVSSHWEERPDGTAASKLDTITDLRAAGYFVLLFFVGLSNADLSILRVSQRVLEHGHGVDTGKLVCGFPGRRRPYRTRWAWPTPPY</sequence>
<evidence type="ECO:0000313" key="2">
    <source>
        <dbReference type="Proteomes" id="UP000628109"/>
    </source>
</evidence>
<gene>
    <name evidence="1" type="ORF">GCM10019071_20290</name>
</gene>
<proteinExistence type="predicted"/>
<protein>
    <submittedName>
        <fullName evidence="1">Uncharacterized protein</fullName>
    </submittedName>
</protein>
<dbReference type="InterPro" id="IPR027417">
    <property type="entry name" value="P-loop_NTPase"/>
</dbReference>
<name>A0ABQ1EW77_SPHSA</name>
<accession>A0ABQ1EW77</accession>
<keyword evidence="2" id="KW-1185">Reference proteome</keyword>
<evidence type="ECO:0000313" key="1">
    <source>
        <dbReference type="EMBL" id="GFZ90223.1"/>
    </source>
</evidence>
<dbReference type="EMBL" id="BMDU01000004">
    <property type="protein sequence ID" value="GFZ90223.1"/>
    <property type="molecule type" value="Genomic_DNA"/>
</dbReference>
<dbReference type="Gene3D" id="3.40.50.300">
    <property type="entry name" value="P-loop containing nucleotide triphosphate hydrolases"/>
    <property type="match status" value="1"/>
</dbReference>
<comment type="caution">
    <text evidence="1">The sequence shown here is derived from an EMBL/GenBank/DDBJ whole genome shotgun (WGS) entry which is preliminary data.</text>
</comment>